<keyword evidence="6" id="KW-0175">Coiled coil</keyword>
<dbReference type="SMART" id="SM00857">
    <property type="entry name" value="Resolvase"/>
    <property type="match status" value="1"/>
</dbReference>
<evidence type="ECO:0000256" key="1">
    <source>
        <dbReference type="ARBA" id="ARBA00022908"/>
    </source>
</evidence>
<dbReference type="GO" id="GO:0000150">
    <property type="term" value="F:DNA strand exchange activity"/>
    <property type="evidence" value="ECO:0007669"/>
    <property type="project" value="InterPro"/>
</dbReference>
<dbReference type="CDD" id="cd00338">
    <property type="entry name" value="Ser_Recombinase"/>
    <property type="match status" value="1"/>
</dbReference>
<dbReference type="PANTHER" id="PTHR30461:SF23">
    <property type="entry name" value="DNA RECOMBINASE-RELATED"/>
    <property type="match status" value="1"/>
</dbReference>
<dbReference type="InterPro" id="IPR036162">
    <property type="entry name" value="Resolvase-like_N_sf"/>
</dbReference>
<dbReference type="AlphaFoldDB" id="A0A2H0WMF9"/>
<dbReference type="GO" id="GO:0003677">
    <property type="term" value="F:DNA binding"/>
    <property type="evidence" value="ECO:0007669"/>
    <property type="project" value="UniProtKB-KW"/>
</dbReference>
<dbReference type="InterPro" id="IPR038109">
    <property type="entry name" value="DNA_bind_recomb_sf"/>
</dbReference>
<accession>A0A2H0WMF9</accession>
<dbReference type="Pfam" id="PF07508">
    <property type="entry name" value="Recombinase"/>
    <property type="match status" value="1"/>
</dbReference>
<dbReference type="InterPro" id="IPR006118">
    <property type="entry name" value="Recombinase_CS"/>
</dbReference>
<keyword evidence="2" id="KW-0238">DNA-binding</keyword>
<evidence type="ECO:0000256" key="4">
    <source>
        <dbReference type="PIRSR" id="PIRSR606118-50"/>
    </source>
</evidence>
<keyword evidence="1" id="KW-0229">DNA integration</keyword>
<dbReference type="GO" id="GO:0015074">
    <property type="term" value="P:DNA integration"/>
    <property type="evidence" value="ECO:0007669"/>
    <property type="project" value="UniProtKB-KW"/>
</dbReference>
<evidence type="ECO:0000256" key="3">
    <source>
        <dbReference type="ARBA" id="ARBA00023172"/>
    </source>
</evidence>
<organism evidence="9 10">
    <name type="scientific">Candidatus Shapirobacteria bacterium CG09_land_8_20_14_0_10_47_13</name>
    <dbReference type="NCBI Taxonomy" id="1974481"/>
    <lineage>
        <taxon>Bacteria</taxon>
        <taxon>Candidatus Shapironibacteriota</taxon>
    </lineage>
</organism>
<dbReference type="InterPro" id="IPR011109">
    <property type="entry name" value="DNA_bind_recombinase_dom"/>
</dbReference>
<dbReference type="PROSITE" id="PS51736">
    <property type="entry name" value="RECOMBINASES_3"/>
    <property type="match status" value="1"/>
</dbReference>
<evidence type="ECO:0000256" key="5">
    <source>
        <dbReference type="PROSITE-ProRule" id="PRU10137"/>
    </source>
</evidence>
<protein>
    <recommendedName>
        <fullName evidence="11">Recombinase family protein</fullName>
    </recommendedName>
</protein>
<feature type="active site" description="O-(5'-phospho-DNA)-serine intermediate" evidence="4 5">
    <location>
        <position position="21"/>
    </location>
</feature>
<dbReference type="Gene3D" id="3.90.1750.20">
    <property type="entry name" value="Putative Large Serine Recombinase, Chain B, Domain 2"/>
    <property type="match status" value="1"/>
</dbReference>
<dbReference type="PROSITE" id="PS00397">
    <property type="entry name" value="RECOMBINASES_1"/>
    <property type="match status" value="1"/>
</dbReference>
<keyword evidence="3" id="KW-0233">DNA recombination</keyword>
<dbReference type="Proteomes" id="UP000230033">
    <property type="component" value="Unassembled WGS sequence"/>
</dbReference>
<evidence type="ECO:0000256" key="2">
    <source>
        <dbReference type="ARBA" id="ARBA00023125"/>
    </source>
</evidence>
<dbReference type="SUPFAM" id="SSF53041">
    <property type="entry name" value="Resolvase-like"/>
    <property type="match status" value="1"/>
</dbReference>
<dbReference type="PROSITE" id="PS51737">
    <property type="entry name" value="RECOMBINASE_DNA_BIND"/>
    <property type="match status" value="1"/>
</dbReference>
<dbReference type="InterPro" id="IPR025827">
    <property type="entry name" value="Zn_ribbon_recom_dom"/>
</dbReference>
<evidence type="ECO:0000259" key="7">
    <source>
        <dbReference type="PROSITE" id="PS51736"/>
    </source>
</evidence>
<dbReference type="Pfam" id="PF13408">
    <property type="entry name" value="Zn_ribbon_recom"/>
    <property type="match status" value="1"/>
</dbReference>
<dbReference type="PANTHER" id="PTHR30461">
    <property type="entry name" value="DNA-INVERTASE FROM LAMBDOID PROPHAGE"/>
    <property type="match status" value="1"/>
</dbReference>
<dbReference type="EMBL" id="PEZJ01000025">
    <property type="protein sequence ID" value="PIS13841.1"/>
    <property type="molecule type" value="Genomic_DNA"/>
</dbReference>
<feature type="domain" description="Resolvase/invertase-type recombinase catalytic" evidence="7">
    <location>
        <begin position="13"/>
        <end position="160"/>
    </location>
</feature>
<feature type="coiled-coil region" evidence="6">
    <location>
        <begin position="441"/>
        <end position="468"/>
    </location>
</feature>
<comment type="caution">
    <text evidence="9">The sequence shown here is derived from an EMBL/GenBank/DDBJ whole genome shotgun (WGS) entry which is preliminary data.</text>
</comment>
<dbReference type="InterPro" id="IPR050639">
    <property type="entry name" value="SSR_resolvase"/>
</dbReference>
<proteinExistence type="predicted"/>
<evidence type="ECO:0008006" key="11">
    <source>
        <dbReference type="Google" id="ProtNLM"/>
    </source>
</evidence>
<evidence type="ECO:0000313" key="10">
    <source>
        <dbReference type="Proteomes" id="UP000230033"/>
    </source>
</evidence>
<evidence type="ECO:0000259" key="8">
    <source>
        <dbReference type="PROSITE" id="PS51737"/>
    </source>
</evidence>
<name>A0A2H0WMF9_9BACT</name>
<gene>
    <name evidence="9" type="ORF">COT65_01965</name>
</gene>
<dbReference type="InterPro" id="IPR006119">
    <property type="entry name" value="Resolv_N"/>
</dbReference>
<evidence type="ECO:0000313" key="9">
    <source>
        <dbReference type="EMBL" id="PIS13841.1"/>
    </source>
</evidence>
<dbReference type="Pfam" id="PF00239">
    <property type="entry name" value="Resolvase"/>
    <property type="match status" value="1"/>
</dbReference>
<evidence type="ECO:0000256" key="6">
    <source>
        <dbReference type="SAM" id="Coils"/>
    </source>
</evidence>
<sequence length="552" mass="64262">MKDNTEMIKEPLNVALYARVSTGRQENEQTIESQLDEVKKRIADDGNTLLPQNIFIDDGWSGEIMARPSLDLMRDAAKEGGLEALYVYDRGRLSRTFAHQEIIIEELADRDIKFISLHDVQADTPEARALQSMQGVFHEYERVKIAERMRRGKLFKAKNGVIINGSPLYGYKFVRNDPKEPVNCVVNEDEAKAVRLIWDWFVVDRVSINQILKKLYDLGIKPRKRKSDFWTKGPITRILKCDTYATGKAFYNKSESVVAKNPIKDTKYKKIKKTSRRLREREDWIAFDVPRLINDYSLYEKIQKILDFNQKYASKKRKYNYLLSGLIYCGCGNRRSGDGSSKYGHFYYRCIDRLRSYPYLSKCTSSGVNAALLDATVWHELKKRLFNCSIMRKYAEKWLKSFSVMDSEGMLEKQRLTAMITKTKEEENRYSKAYGAGTLAFEQFQELMKDAKKRKISYQKQLVDLAEKSAQITVKIEVDELVEEVKKVIENLDFTEKFKVVRDIIDKVIVSERSGAEVWAHLPLPAIITEKLGYEPERRHCWATQRWQVDVV</sequence>
<dbReference type="Gene3D" id="3.40.50.1390">
    <property type="entry name" value="Resolvase, N-terminal catalytic domain"/>
    <property type="match status" value="1"/>
</dbReference>
<reference evidence="10" key="1">
    <citation type="submission" date="2017-09" db="EMBL/GenBank/DDBJ databases">
        <title>Depth-based differentiation of microbial function through sediment-hosted aquifers and enrichment of novel symbionts in the deep terrestrial subsurface.</title>
        <authorList>
            <person name="Probst A.J."/>
            <person name="Ladd B."/>
            <person name="Jarett J.K."/>
            <person name="Geller-Mcgrath D.E."/>
            <person name="Sieber C.M.K."/>
            <person name="Emerson J.B."/>
            <person name="Anantharaman K."/>
            <person name="Thomas B.C."/>
            <person name="Malmstrom R."/>
            <person name="Stieglmeier M."/>
            <person name="Klingl A."/>
            <person name="Woyke T."/>
            <person name="Ryan C.M."/>
            <person name="Banfield J.F."/>
        </authorList>
    </citation>
    <scope>NUCLEOTIDE SEQUENCE [LARGE SCALE GENOMIC DNA]</scope>
</reference>
<feature type="domain" description="Recombinase" evidence="8">
    <location>
        <begin position="168"/>
        <end position="312"/>
    </location>
</feature>